<protein>
    <submittedName>
        <fullName evidence="1">Uncharacterized protein</fullName>
    </submittedName>
</protein>
<organism evidence="1 2">
    <name type="scientific">Phytohabitans houttuyneae</name>
    <dbReference type="NCBI Taxonomy" id="1076126"/>
    <lineage>
        <taxon>Bacteria</taxon>
        <taxon>Bacillati</taxon>
        <taxon>Actinomycetota</taxon>
        <taxon>Actinomycetes</taxon>
        <taxon>Micromonosporales</taxon>
        <taxon>Micromonosporaceae</taxon>
    </lineage>
</organism>
<dbReference type="EMBL" id="BLPF01000001">
    <property type="protein sequence ID" value="GFJ79493.1"/>
    <property type="molecule type" value="Genomic_DNA"/>
</dbReference>
<evidence type="ECO:0000313" key="1">
    <source>
        <dbReference type="EMBL" id="GFJ79493.1"/>
    </source>
</evidence>
<gene>
    <name evidence="1" type="ORF">Phou_036730</name>
</gene>
<proteinExistence type="predicted"/>
<dbReference type="AlphaFoldDB" id="A0A6V8K2X7"/>
<dbReference type="RefSeq" id="WP_173057023.1">
    <property type="nucleotide sequence ID" value="NZ_BAABGO010000001.1"/>
</dbReference>
<keyword evidence="2" id="KW-1185">Reference proteome</keyword>
<name>A0A6V8K2X7_9ACTN</name>
<evidence type="ECO:0000313" key="2">
    <source>
        <dbReference type="Proteomes" id="UP000482800"/>
    </source>
</evidence>
<comment type="caution">
    <text evidence="1">The sequence shown here is derived from an EMBL/GenBank/DDBJ whole genome shotgun (WGS) entry which is preliminary data.</text>
</comment>
<reference evidence="1 2" key="1">
    <citation type="submission" date="2020-03" db="EMBL/GenBank/DDBJ databases">
        <title>Whole genome shotgun sequence of Phytohabitans houttuyneae NBRC 108639.</title>
        <authorList>
            <person name="Komaki H."/>
            <person name="Tamura T."/>
        </authorList>
    </citation>
    <scope>NUCLEOTIDE SEQUENCE [LARGE SCALE GENOMIC DNA]</scope>
    <source>
        <strain evidence="1 2">NBRC 108639</strain>
    </source>
</reference>
<sequence>MQRWEYGYLILIRVATGPVGQVGRGATIVVISDREGRNAVELGPLDPGDVWAFNLAGDRGWLVNVKGVLSQRNSPWMLDLVVSLVGPEARFESVTSYDMRRPVAAS</sequence>
<dbReference type="Proteomes" id="UP000482800">
    <property type="component" value="Unassembled WGS sequence"/>
</dbReference>
<accession>A0A6V8K2X7</accession>
<reference evidence="1 2" key="2">
    <citation type="submission" date="2020-03" db="EMBL/GenBank/DDBJ databases">
        <authorList>
            <person name="Ichikawa N."/>
            <person name="Kimura A."/>
            <person name="Kitahashi Y."/>
            <person name="Uohara A."/>
        </authorList>
    </citation>
    <scope>NUCLEOTIDE SEQUENCE [LARGE SCALE GENOMIC DNA]</scope>
    <source>
        <strain evidence="1 2">NBRC 108639</strain>
    </source>
</reference>